<gene>
    <name evidence="2" type="ORF">CT0861_10428</name>
</gene>
<organism evidence="2 3">
    <name type="scientific">Colletotrichum tofieldiae</name>
    <dbReference type="NCBI Taxonomy" id="708197"/>
    <lineage>
        <taxon>Eukaryota</taxon>
        <taxon>Fungi</taxon>
        <taxon>Dikarya</taxon>
        <taxon>Ascomycota</taxon>
        <taxon>Pezizomycotina</taxon>
        <taxon>Sordariomycetes</taxon>
        <taxon>Hypocreomycetidae</taxon>
        <taxon>Glomerellales</taxon>
        <taxon>Glomerellaceae</taxon>
        <taxon>Colletotrichum</taxon>
        <taxon>Colletotrichum spaethianum species complex</taxon>
    </lineage>
</organism>
<dbReference type="AlphaFoldDB" id="A0A166SB91"/>
<dbReference type="EMBL" id="LFIV01000088">
    <property type="protein sequence ID" value="KZL70499.1"/>
    <property type="molecule type" value="Genomic_DNA"/>
</dbReference>
<accession>A0A166SB91</accession>
<reference evidence="2 3" key="1">
    <citation type="submission" date="2015-06" db="EMBL/GenBank/DDBJ databases">
        <title>Survival trade-offs in plant roots during colonization by closely related pathogenic and mutualistic fungi.</title>
        <authorList>
            <person name="Hacquard S."/>
            <person name="Kracher B."/>
            <person name="Hiruma K."/>
            <person name="Weinman A."/>
            <person name="Muench P."/>
            <person name="Garrido Oter R."/>
            <person name="Ver Loren van Themaat E."/>
            <person name="Dallerey J.-F."/>
            <person name="Damm U."/>
            <person name="Henrissat B."/>
            <person name="Lespinet O."/>
            <person name="Thon M."/>
            <person name="Kemen E."/>
            <person name="McHardy A.C."/>
            <person name="Schulze-Lefert P."/>
            <person name="O'Connell R.J."/>
        </authorList>
    </citation>
    <scope>NUCLEOTIDE SEQUENCE [LARGE SCALE GENOMIC DNA]</scope>
    <source>
        <strain evidence="2 3">0861</strain>
    </source>
</reference>
<feature type="region of interest" description="Disordered" evidence="1">
    <location>
        <begin position="79"/>
        <end position="118"/>
    </location>
</feature>
<evidence type="ECO:0000313" key="3">
    <source>
        <dbReference type="Proteomes" id="UP000076552"/>
    </source>
</evidence>
<evidence type="ECO:0000313" key="2">
    <source>
        <dbReference type="EMBL" id="KZL70499.1"/>
    </source>
</evidence>
<feature type="non-terminal residue" evidence="2">
    <location>
        <position position="1"/>
    </location>
</feature>
<evidence type="ECO:0000256" key="1">
    <source>
        <dbReference type="SAM" id="MobiDB-lite"/>
    </source>
</evidence>
<comment type="caution">
    <text evidence="2">The sequence shown here is derived from an EMBL/GenBank/DDBJ whole genome shotgun (WGS) entry which is preliminary data.</text>
</comment>
<sequence>LGGEVNFRLYLPNHSNTMPTRTCANASCFQYITALESRVKELESLVASLSHESQTHPPCDTTALLPTIAAAGSLVPPKASYPLSPAPTPPRCPDLEPQSPYRSKLKRSKPKRTDSASDLVQRFVDNIPRNEQEWQKREEKAGLINPAGVLEAFGVVASSTFEAKPSESLRERFSNHIVKRSEEMKEALCRPNVADDLLAWGPVIFSGECRVALQLGVEPAVVDNAMRQVLDVGRSAATRKEKTEKTLEMYRTVPVWITRQMDGLYDGRSKRPHRAFQIFPLARMTIAMYDKLSKPRFKDEFDTIRDLLASDCAATEQTSFPLYPPFIVWAIIRLKLGEDCFEAVCHAFDSRTFLQLDFETWYALLPTQSTTPTPADKKDEATMGLTHHKRPLADVSMPEPKRKHIGNQGPPLFSRPGALDLSEQAVNLPTSSDPALSCDGGDTTSAWDNKAGHTLSTQDPFGGITTAPADTTHPGSFQHAVTLSDSLPVSHDADGLHVSRGPAIQSLHTPSSTAQLLNYASGAFQPLAQNEPPIEPGVQVPLEASNMFRTSGPAISPYSGDDWSRSPGAHHAGYSQMGYVNDLLDHTTHLAPGHMAASGGYLVQANPGALDEQCVWTLTPLRTKGDTDVDMFNGLEQTVAF</sequence>
<protein>
    <submittedName>
        <fullName evidence="2">Uncharacterized protein</fullName>
    </submittedName>
</protein>
<dbReference type="Proteomes" id="UP000076552">
    <property type="component" value="Unassembled WGS sequence"/>
</dbReference>
<name>A0A166SB91_9PEZI</name>
<proteinExistence type="predicted"/>
<keyword evidence="3" id="KW-1185">Reference proteome</keyword>